<dbReference type="InterPro" id="IPR007867">
    <property type="entry name" value="GMC_OxRtase_C"/>
</dbReference>
<dbReference type="EMBL" id="SKBN01000067">
    <property type="protein sequence ID" value="TGJ84435.1"/>
    <property type="molecule type" value="Genomic_DNA"/>
</dbReference>
<feature type="chain" id="PRO_5021359762" description="Glucose-methanol-choline oxidoreductase N-terminal domain-containing protein" evidence="4">
    <location>
        <begin position="22"/>
        <end position="626"/>
    </location>
</feature>
<keyword evidence="7" id="KW-1185">Reference proteome</keyword>
<evidence type="ECO:0000256" key="4">
    <source>
        <dbReference type="SAM" id="SignalP"/>
    </source>
</evidence>
<dbReference type="PANTHER" id="PTHR11552">
    <property type="entry name" value="GLUCOSE-METHANOL-CHOLINE GMC OXIDOREDUCTASE"/>
    <property type="match status" value="1"/>
</dbReference>
<sequence length="626" mass="67919">MRAFQLSVLAAAVLPGLSVRAAPRPLPQDSSITGLLGTSFGIPGQDYEFDYIVVGGGSAGLAIASRLAEKDSLTVGVIEAGGFYELSNGNRSEVPSYGNWFAGKDSDDWQPIIDWGFVTEPQQALLGVRAHYPRGRTLGGSSARNYMTYHLATRGAYDQIAKQTGSSAYTFDKLFPYFKKSQHFTPPVGGTFDRFANSTPQYDPSRLGTQGPLSVLYPKYAQSFGSWAAKGFEAIGLKSQRGFESGNLAGAYAYPLANIRNEENTRESSETAFLRPHLGKKNPNLITFVSTLAKRVLFDGQKRATGVMVDTQGLQYTIRARKEVIVSAGAFQSPQLLMVSGVGPKDTLQQHGIEVLHDSPGVGQNMKDHLLFGSSYRVNVVTGSAFGDPAQKALFEEQYAQGKGPMTNPGIDILGWERLPRNNLTKATVLALNSTFSSDWPDIEYLPVGGFFGNATNFQTNQPKDTFQYATVVAGLVATLSTGNVTIRSNDTADAPLINPNWLSHPADQEVAIAAFKRTRQVWEAPALRSLLIGDEYFPGKKVATDEQIWRHIQQSFDTIFHAACTCKMGVENDKMAVLDANARVRGVTGLRVVDASSLPILPPGHPMSIIYALAEKIADDILKGN</sequence>
<dbReference type="STRING" id="37992.A0A4Z0YZ47"/>
<evidence type="ECO:0000256" key="2">
    <source>
        <dbReference type="ARBA" id="ARBA00023180"/>
    </source>
</evidence>
<evidence type="ECO:0000256" key="1">
    <source>
        <dbReference type="ARBA" id="ARBA00010790"/>
    </source>
</evidence>
<name>A0A4Z0YZ47_9PEZI</name>
<feature type="active site" description="Proton donor" evidence="3">
    <location>
        <position position="562"/>
    </location>
</feature>
<reference evidence="6 7" key="1">
    <citation type="submission" date="2019-03" db="EMBL/GenBank/DDBJ databases">
        <title>Draft genome sequence of Xylaria hypoxylon DSM 108379, a ubiquitous saprotrophic-parasitic fungi on hardwood.</title>
        <authorList>
            <person name="Buettner E."/>
            <person name="Leonhardt S."/>
            <person name="Gebauer A.M."/>
            <person name="Liers C."/>
            <person name="Hofrichter M."/>
            <person name="Kellner H."/>
        </authorList>
    </citation>
    <scope>NUCLEOTIDE SEQUENCE [LARGE SCALE GENOMIC DNA]</scope>
    <source>
        <strain evidence="6 7">DSM 108379</strain>
    </source>
</reference>
<dbReference type="OrthoDB" id="269227at2759"/>
<dbReference type="InterPro" id="IPR012132">
    <property type="entry name" value="GMC_OxRdtase"/>
</dbReference>
<feature type="signal peptide" evidence="4">
    <location>
        <begin position="1"/>
        <end position="21"/>
    </location>
</feature>
<evidence type="ECO:0000313" key="7">
    <source>
        <dbReference type="Proteomes" id="UP000297716"/>
    </source>
</evidence>
<evidence type="ECO:0000259" key="5">
    <source>
        <dbReference type="PROSITE" id="PS00624"/>
    </source>
</evidence>
<dbReference type="Pfam" id="PF05199">
    <property type="entry name" value="GMC_oxred_C"/>
    <property type="match status" value="1"/>
</dbReference>
<evidence type="ECO:0000313" key="6">
    <source>
        <dbReference type="EMBL" id="TGJ84435.1"/>
    </source>
</evidence>
<feature type="domain" description="Glucose-methanol-choline oxidoreductase N-terminal" evidence="5">
    <location>
        <begin position="329"/>
        <end position="343"/>
    </location>
</feature>
<dbReference type="InterPro" id="IPR000172">
    <property type="entry name" value="GMC_OxRdtase_N"/>
</dbReference>
<dbReference type="PROSITE" id="PS00624">
    <property type="entry name" value="GMC_OXRED_2"/>
    <property type="match status" value="1"/>
</dbReference>
<dbReference type="SUPFAM" id="SSF51905">
    <property type="entry name" value="FAD/NAD(P)-binding domain"/>
    <property type="match status" value="1"/>
</dbReference>
<evidence type="ECO:0000256" key="3">
    <source>
        <dbReference type="PIRSR" id="PIRSR000137-1"/>
    </source>
</evidence>
<protein>
    <recommendedName>
        <fullName evidence="5">Glucose-methanol-choline oxidoreductase N-terminal domain-containing protein</fullName>
    </recommendedName>
</protein>
<dbReference type="GO" id="GO:0050660">
    <property type="term" value="F:flavin adenine dinucleotide binding"/>
    <property type="evidence" value="ECO:0007669"/>
    <property type="project" value="InterPro"/>
</dbReference>
<dbReference type="Proteomes" id="UP000297716">
    <property type="component" value="Unassembled WGS sequence"/>
</dbReference>
<dbReference type="Pfam" id="PF00732">
    <property type="entry name" value="GMC_oxred_N"/>
    <property type="match status" value="1"/>
</dbReference>
<feature type="active site" description="Proton acceptor" evidence="3">
    <location>
        <position position="606"/>
    </location>
</feature>
<keyword evidence="2" id="KW-0325">Glycoprotein</keyword>
<dbReference type="InterPro" id="IPR036188">
    <property type="entry name" value="FAD/NAD-bd_sf"/>
</dbReference>
<dbReference type="SUPFAM" id="SSF54373">
    <property type="entry name" value="FAD-linked reductases, C-terminal domain"/>
    <property type="match status" value="1"/>
</dbReference>
<dbReference type="AlphaFoldDB" id="A0A4Z0YZ47"/>
<comment type="similarity">
    <text evidence="1">Belongs to the GMC oxidoreductase family.</text>
</comment>
<dbReference type="Gene3D" id="3.50.50.60">
    <property type="entry name" value="FAD/NAD(P)-binding domain"/>
    <property type="match status" value="1"/>
</dbReference>
<dbReference type="PIRSF" id="PIRSF000137">
    <property type="entry name" value="Alcohol_oxidase"/>
    <property type="match status" value="1"/>
</dbReference>
<organism evidence="6 7">
    <name type="scientific">Xylaria hypoxylon</name>
    <dbReference type="NCBI Taxonomy" id="37992"/>
    <lineage>
        <taxon>Eukaryota</taxon>
        <taxon>Fungi</taxon>
        <taxon>Dikarya</taxon>
        <taxon>Ascomycota</taxon>
        <taxon>Pezizomycotina</taxon>
        <taxon>Sordariomycetes</taxon>
        <taxon>Xylariomycetidae</taxon>
        <taxon>Xylariales</taxon>
        <taxon>Xylariaceae</taxon>
        <taxon>Xylaria</taxon>
    </lineage>
</organism>
<dbReference type="Gene3D" id="3.30.560.10">
    <property type="entry name" value="Glucose Oxidase, domain 3"/>
    <property type="match status" value="1"/>
</dbReference>
<dbReference type="GO" id="GO:0044550">
    <property type="term" value="P:secondary metabolite biosynthetic process"/>
    <property type="evidence" value="ECO:0007669"/>
    <property type="project" value="TreeGrafter"/>
</dbReference>
<proteinExistence type="inferred from homology"/>
<accession>A0A4Z0YZ47</accession>
<dbReference type="PANTHER" id="PTHR11552:SF138">
    <property type="entry name" value="DEHYDROGENASE PKFF-RELATED"/>
    <property type="match status" value="1"/>
</dbReference>
<gene>
    <name evidence="6" type="ORF">E0Z10_g4322</name>
</gene>
<keyword evidence="4" id="KW-0732">Signal</keyword>
<dbReference type="GO" id="GO:0016614">
    <property type="term" value="F:oxidoreductase activity, acting on CH-OH group of donors"/>
    <property type="evidence" value="ECO:0007669"/>
    <property type="project" value="InterPro"/>
</dbReference>
<comment type="caution">
    <text evidence="6">The sequence shown here is derived from an EMBL/GenBank/DDBJ whole genome shotgun (WGS) entry which is preliminary data.</text>
</comment>